<dbReference type="AlphaFoldDB" id="A0A0P7BJW2"/>
<dbReference type="STRING" id="78410.A0A0P7BJW2"/>
<reference evidence="2 3" key="1">
    <citation type="submission" date="2015-09" db="EMBL/GenBank/DDBJ databases">
        <title>Draft genome of a European isolate of the apple canker pathogen Neonectria ditissima.</title>
        <authorList>
            <person name="Gomez-Cortecero A."/>
            <person name="Harrison R.J."/>
            <person name="Armitage A.D."/>
        </authorList>
    </citation>
    <scope>NUCLEOTIDE SEQUENCE [LARGE SCALE GENOMIC DNA]</scope>
    <source>
        <strain evidence="2 3">R09/05</strain>
    </source>
</reference>
<protein>
    <submittedName>
        <fullName evidence="2">Uncharacterized protein</fullName>
    </submittedName>
</protein>
<keyword evidence="1" id="KW-0472">Membrane</keyword>
<dbReference type="EMBL" id="LKCW01000063">
    <property type="protein sequence ID" value="KPM41520.1"/>
    <property type="molecule type" value="Genomic_DNA"/>
</dbReference>
<evidence type="ECO:0000313" key="3">
    <source>
        <dbReference type="Proteomes" id="UP000050424"/>
    </source>
</evidence>
<keyword evidence="3" id="KW-1185">Reference proteome</keyword>
<comment type="caution">
    <text evidence="2">The sequence shown here is derived from an EMBL/GenBank/DDBJ whole genome shotgun (WGS) entry which is preliminary data.</text>
</comment>
<accession>A0A0P7BJW2</accession>
<gene>
    <name evidence="2" type="ORF">AK830_g4997</name>
</gene>
<name>A0A0P7BJW2_9HYPO</name>
<proteinExistence type="predicted"/>
<evidence type="ECO:0000313" key="2">
    <source>
        <dbReference type="EMBL" id="KPM41520.1"/>
    </source>
</evidence>
<keyword evidence="1" id="KW-0812">Transmembrane</keyword>
<feature type="transmembrane region" description="Helical" evidence="1">
    <location>
        <begin position="57"/>
        <end position="76"/>
    </location>
</feature>
<sequence length="207" mass="23715">MDEQIYGWKSSSTDRGTIDIMWSSCITIVLCCWAATYPNVGSPTDKWYHLFYDKISLALISVLGPDFLFGIALGQWSSARRSVKAFKRDKHLCNDETWTYTNAFFVDMGGIHLISPDFKDGFPINAEQLHYLVLHKHVDFPDMETMDIAERNSLDILSRVITVFQAFWFLVIEVQRYKVGLPMTTLELTALSFTFIMFATSVLTLVL</sequence>
<dbReference type="PANTHER" id="PTHR35043">
    <property type="entry name" value="TRANSCRIPTION FACTOR DOMAIN-CONTAINING PROTEIN"/>
    <property type="match status" value="1"/>
</dbReference>
<keyword evidence="1" id="KW-1133">Transmembrane helix</keyword>
<dbReference type="Proteomes" id="UP000050424">
    <property type="component" value="Unassembled WGS sequence"/>
</dbReference>
<feature type="transmembrane region" description="Helical" evidence="1">
    <location>
        <begin position="20"/>
        <end position="37"/>
    </location>
</feature>
<dbReference type="PANTHER" id="PTHR35043:SF8">
    <property type="entry name" value="DUF4220 DOMAIN-CONTAINING PROTEIN"/>
    <property type="match status" value="1"/>
</dbReference>
<feature type="transmembrane region" description="Helical" evidence="1">
    <location>
        <begin position="156"/>
        <end position="174"/>
    </location>
</feature>
<feature type="transmembrane region" description="Helical" evidence="1">
    <location>
        <begin position="186"/>
        <end position="206"/>
    </location>
</feature>
<organism evidence="2 3">
    <name type="scientific">Neonectria ditissima</name>
    <dbReference type="NCBI Taxonomy" id="78410"/>
    <lineage>
        <taxon>Eukaryota</taxon>
        <taxon>Fungi</taxon>
        <taxon>Dikarya</taxon>
        <taxon>Ascomycota</taxon>
        <taxon>Pezizomycotina</taxon>
        <taxon>Sordariomycetes</taxon>
        <taxon>Hypocreomycetidae</taxon>
        <taxon>Hypocreales</taxon>
        <taxon>Nectriaceae</taxon>
        <taxon>Neonectria</taxon>
    </lineage>
</organism>
<evidence type="ECO:0000256" key="1">
    <source>
        <dbReference type="SAM" id="Phobius"/>
    </source>
</evidence>
<dbReference type="OrthoDB" id="3061561at2759"/>